<dbReference type="GO" id="GO:0006506">
    <property type="term" value="P:GPI anchor biosynthetic process"/>
    <property type="evidence" value="ECO:0007669"/>
    <property type="project" value="UniProtKB-UniPathway"/>
</dbReference>
<reference evidence="10" key="1">
    <citation type="submission" date="2013-07" db="EMBL/GenBank/DDBJ databases">
        <title>The genome of Eucalyptus grandis.</title>
        <authorList>
            <person name="Schmutz J."/>
            <person name="Hayes R."/>
            <person name="Myburg A."/>
            <person name="Tuskan G."/>
            <person name="Grattapaglia D."/>
            <person name="Rokhsar D.S."/>
        </authorList>
    </citation>
    <scope>NUCLEOTIDE SEQUENCE</scope>
    <source>
        <tissue evidence="10">Leaf extractions</tissue>
    </source>
</reference>
<dbReference type="OrthoDB" id="17366at2759"/>
<evidence type="ECO:0000256" key="8">
    <source>
        <dbReference type="SAM" id="MobiDB-lite"/>
    </source>
</evidence>
<evidence type="ECO:0000256" key="4">
    <source>
        <dbReference type="ARBA" id="ARBA00022692"/>
    </source>
</evidence>
<evidence type="ECO:0000256" key="7">
    <source>
        <dbReference type="ARBA" id="ARBA00023136"/>
    </source>
</evidence>
<feature type="transmembrane region" description="Helical" evidence="9">
    <location>
        <begin position="207"/>
        <end position="226"/>
    </location>
</feature>
<dbReference type="OMA" id="QQWPLTC"/>
<keyword evidence="3" id="KW-0337">GPI-anchor biosynthesis</keyword>
<name>A0A059BY13_EUCGR</name>
<evidence type="ECO:0008006" key="11">
    <source>
        <dbReference type="Google" id="ProtNLM"/>
    </source>
</evidence>
<evidence type="ECO:0000256" key="5">
    <source>
        <dbReference type="ARBA" id="ARBA00022824"/>
    </source>
</evidence>
<feature type="transmembrane region" description="Helical" evidence="9">
    <location>
        <begin position="67"/>
        <end position="83"/>
    </location>
</feature>
<dbReference type="AlphaFoldDB" id="A0A059BY13"/>
<dbReference type="InParanoid" id="A0A059BY13"/>
<dbReference type="Pfam" id="PF06699">
    <property type="entry name" value="PIG-F"/>
    <property type="match status" value="1"/>
</dbReference>
<comment type="subcellular location">
    <subcellularLocation>
        <location evidence="1">Endoplasmic reticulum membrane</location>
        <topology evidence="1">Multi-pass membrane protein</topology>
    </subcellularLocation>
</comment>
<protein>
    <recommendedName>
        <fullName evidence="11">Phosphatidylinositol-glycan biosynthesis class F protein</fullName>
    </recommendedName>
</protein>
<dbReference type="STRING" id="71139.A0A059BY13"/>
<dbReference type="FunCoup" id="A0A059BY13">
    <property type="interactions" value="1470"/>
</dbReference>
<feature type="transmembrane region" description="Helical" evidence="9">
    <location>
        <begin position="130"/>
        <end position="155"/>
    </location>
</feature>
<comment type="pathway">
    <text evidence="2">Glycolipid biosynthesis; glycosylphosphatidylinositol-anchor biosynthesis.</text>
</comment>
<feature type="transmembrane region" description="Helical" evidence="9">
    <location>
        <begin position="95"/>
        <end position="118"/>
    </location>
</feature>
<gene>
    <name evidence="10" type="ORF">EUGRSUZ_F03982</name>
</gene>
<accession>A0A059BY13</accession>
<feature type="compositionally biased region" description="Basic residues" evidence="8">
    <location>
        <begin position="1"/>
        <end position="12"/>
    </location>
</feature>
<dbReference type="InterPro" id="IPR009580">
    <property type="entry name" value="GPI_biosynthesis_protein_Pig-F"/>
</dbReference>
<dbReference type="GO" id="GO:0005789">
    <property type="term" value="C:endoplasmic reticulum membrane"/>
    <property type="evidence" value="ECO:0007669"/>
    <property type="project" value="UniProtKB-SubCell"/>
</dbReference>
<keyword evidence="5" id="KW-0256">Endoplasmic reticulum</keyword>
<dbReference type="EMBL" id="KK198758">
    <property type="protein sequence ID" value="KCW70841.1"/>
    <property type="molecule type" value="Genomic_DNA"/>
</dbReference>
<organism evidence="10">
    <name type="scientific">Eucalyptus grandis</name>
    <name type="common">Flooded gum</name>
    <dbReference type="NCBI Taxonomy" id="71139"/>
    <lineage>
        <taxon>Eukaryota</taxon>
        <taxon>Viridiplantae</taxon>
        <taxon>Streptophyta</taxon>
        <taxon>Embryophyta</taxon>
        <taxon>Tracheophyta</taxon>
        <taxon>Spermatophyta</taxon>
        <taxon>Magnoliopsida</taxon>
        <taxon>eudicotyledons</taxon>
        <taxon>Gunneridae</taxon>
        <taxon>Pentapetalae</taxon>
        <taxon>rosids</taxon>
        <taxon>malvids</taxon>
        <taxon>Myrtales</taxon>
        <taxon>Myrtaceae</taxon>
        <taxon>Myrtoideae</taxon>
        <taxon>Eucalypteae</taxon>
        <taxon>Eucalyptus</taxon>
    </lineage>
</organism>
<feature type="region of interest" description="Disordered" evidence="8">
    <location>
        <begin position="1"/>
        <end position="22"/>
    </location>
</feature>
<evidence type="ECO:0000313" key="10">
    <source>
        <dbReference type="EMBL" id="KCW70841.1"/>
    </source>
</evidence>
<feature type="transmembrane region" description="Helical" evidence="9">
    <location>
        <begin position="167"/>
        <end position="187"/>
    </location>
</feature>
<sequence length="236" mass="25527">MGETRKKTKPKPKTSDDEAEATGELASPHAFSLHLACGLSLAAALWIARAGGDSVDLVSDPSRTLRLVWVIECPIAILLYSLARERPAQTSYIRAVVRGALALPAGAMVNALGAIALGAPVGTQYLAKTINWSLVMSTWTVVPAACVFGASWNSWQRIFAFTKPISSIDFMICLPAHGAIIGAWFGAWPMPLDWERPWQEWPICVSYGAMIGYLVGMVASLGFILLRHGHDHVKVD</sequence>
<evidence type="ECO:0000256" key="1">
    <source>
        <dbReference type="ARBA" id="ARBA00004477"/>
    </source>
</evidence>
<evidence type="ECO:0000256" key="6">
    <source>
        <dbReference type="ARBA" id="ARBA00022989"/>
    </source>
</evidence>
<feature type="transmembrane region" description="Helical" evidence="9">
    <location>
        <begin position="30"/>
        <end position="47"/>
    </location>
</feature>
<evidence type="ECO:0000256" key="2">
    <source>
        <dbReference type="ARBA" id="ARBA00004687"/>
    </source>
</evidence>
<evidence type="ECO:0000256" key="9">
    <source>
        <dbReference type="SAM" id="Phobius"/>
    </source>
</evidence>
<proteinExistence type="predicted"/>
<dbReference type="eggNOG" id="KOG3144">
    <property type="taxonomic scope" value="Eukaryota"/>
</dbReference>
<keyword evidence="7 9" id="KW-0472">Membrane</keyword>
<dbReference type="Gramene" id="KCW70841">
    <property type="protein sequence ID" value="KCW70841"/>
    <property type="gene ID" value="EUGRSUZ_F03982"/>
</dbReference>
<keyword evidence="6 9" id="KW-1133">Transmembrane helix</keyword>
<evidence type="ECO:0000256" key="3">
    <source>
        <dbReference type="ARBA" id="ARBA00022502"/>
    </source>
</evidence>
<keyword evidence="4 9" id="KW-0812">Transmembrane</keyword>
<dbReference type="UniPathway" id="UPA00196"/>